<proteinExistence type="predicted"/>
<gene>
    <name evidence="13" type="ORF">Msi02_08120</name>
</gene>
<feature type="domain" description="Peptidase M48" evidence="12">
    <location>
        <begin position="89"/>
        <end position="307"/>
    </location>
</feature>
<comment type="caution">
    <text evidence="13">The sequence shown here is derived from an EMBL/GenBank/DDBJ whole genome shotgun (WGS) entry which is preliminary data.</text>
</comment>
<sequence>MANSIRAGISLAMLAGFFVLAAAQVAGLLALGVWLSTVLAGLVVVKLLWPLFAASTWAVGRGVWRAVRSRPEPPDGLLMPADQAPMLWAAVRDLAAEAGTRMPDEIWLTAEANAAVQEESRFLGLAGGHRRLYVGLPLLQTMTVAQMRAVLAHELGHYSERHTRLSAPAYRGRLVIAHTLERIGPNNPAGWIFRGYARLYLLVDHAVSRRQELEADLASARAAGADAAAGALREIRVLDAAWSFFLGQYVHLGWESGYAPADLFAGFGALVEARRDELDELRAHEPDDSGSRWDTHPPLSERLAALAAAPHTTASPDTRPAAMLLADIAEAGRALQRVAIDSGERTLLPWPDLTAAALAARVQREADAVFRMIARTVGRPVAGLADVTEYIAAGQLTTIAQPFFPTATRREAGPLFAEPLETLLRLAALRSGVARWWHSWSGPAEFRGVRGTELPLEEIAKLAVTPGGLDKALGELAALGVDIHRAVPADTAPSTFGSDVVGGLANVRADGVEHDLFVLTTGLVLVADPGKSDNGRQRMRELLAATSAVSLAERNRFVAFEEIEGVRIHKQVPLDAELVLYGGATLRIGERWSSDELDDGSRKRLVSLLERV</sequence>
<dbReference type="RefSeq" id="WP_204047108.1">
    <property type="nucleotide sequence ID" value="NZ_BOOF01000003.1"/>
</dbReference>
<keyword evidence="11" id="KW-0472">Membrane</keyword>
<evidence type="ECO:0000256" key="3">
    <source>
        <dbReference type="ARBA" id="ARBA00022475"/>
    </source>
</evidence>
<dbReference type="Pfam" id="PF01435">
    <property type="entry name" value="Peptidase_M48"/>
    <property type="match status" value="1"/>
</dbReference>
<organism evidence="13 14">
    <name type="scientific">Microbispora siamensis</name>
    <dbReference type="NCBI Taxonomy" id="564413"/>
    <lineage>
        <taxon>Bacteria</taxon>
        <taxon>Bacillati</taxon>
        <taxon>Actinomycetota</taxon>
        <taxon>Actinomycetes</taxon>
        <taxon>Streptosporangiales</taxon>
        <taxon>Streptosporangiaceae</taxon>
        <taxon>Microbispora</taxon>
    </lineage>
</organism>
<dbReference type="CDD" id="cd07328">
    <property type="entry name" value="M48_Ste24p_like"/>
    <property type="match status" value="1"/>
</dbReference>
<protein>
    <submittedName>
        <fullName evidence="13">Zn-dependent protease</fullName>
    </submittedName>
</protein>
<keyword evidence="6" id="KW-0479">Metal-binding</keyword>
<reference evidence="13 14" key="1">
    <citation type="submission" date="2021-01" db="EMBL/GenBank/DDBJ databases">
        <title>Whole genome shotgun sequence of Microbispora siamensis NBRC 104113.</title>
        <authorList>
            <person name="Komaki H."/>
            <person name="Tamura T."/>
        </authorList>
    </citation>
    <scope>NUCLEOTIDE SEQUENCE [LARGE SCALE GENOMIC DNA]</scope>
    <source>
        <strain evidence="13 14">NBRC 104113</strain>
    </source>
</reference>
<evidence type="ECO:0000256" key="10">
    <source>
        <dbReference type="ARBA" id="ARBA00023049"/>
    </source>
</evidence>
<keyword evidence="5" id="KW-0812">Transmembrane</keyword>
<dbReference type="Proteomes" id="UP000660454">
    <property type="component" value="Unassembled WGS sequence"/>
</dbReference>
<dbReference type="EMBL" id="BOOF01000003">
    <property type="protein sequence ID" value="GIH59995.1"/>
    <property type="molecule type" value="Genomic_DNA"/>
</dbReference>
<dbReference type="PANTHER" id="PTHR43221">
    <property type="entry name" value="PROTEASE HTPX"/>
    <property type="match status" value="1"/>
</dbReference>
<evidence type="ECO:0000256" key="6">
    <source>
        <dbReference type="ARBA" id="ARBA00022723"/>
    </source>
</evidence>
<keyword evidence="8" id="KW-0862">Zinc</keyword>
<evidence type="ECO:0000313" key="13">
    <source>
        <dbReference type="EMBL" id="GIH59995.1"/>
    </source>
</evidence>
<comment type="subcellular location">
    <subcellularLocation>
        <location evidence="2">Cell membrane</location>
        <topology evidence="2">Multi-pass membrane protein</topology>
    </subcellularLocation>
</comment>
<evidence type="ECO:0000256" key="1">
    <source>
        <dbReference type="ARBA" id="ARBA00001947"/>
    </source>
</evidence>
<evidence type="ECO:0000256" key="2">
    <source>
        <dbReference type="ARBA" id="ARBA00004651"/>
    </source>
</evidence>
<name>A0ABQ4GF37_9ACTN</name>
<evidence type="ECO:0000256" key="5">
    <source>
        <dbReference type="ARBA" id="ARBA00022692"/>
    </source>
</evidence>
<keyword evidence="4 13" id="KW-0645">Protease</keyword>
<keyword evidence="7" id="KW-0378">Hydrolase</keyword>
<comment type="cofactor">
    <cofactor evidence="1">
        <name>Zn(2+)</name>
        <dbReference type="ChEBI" id="CHEBI:29105"/>
    </cofactor>
</comment>
<dbReference type="GO" id="GO:0008233">
    <property type="term" value="F:peptidase activity"/>
    <property type="evidence" value="ECO:0007669"/>
    <property type="project" value="UniProtKB-KW"/>
</dbReference>
<dbReference type="PANTHER" id="PTHR43221:SF1">
    <property type="entry name" value="PROTEASE HTPX"/>
    <property type="match status" value="1"/>
</dbReference>
<evidence type="ECO:0000256" key="11">
    <source>
        <dbReference type="ARBA" id="ARBA00023136"/>
    </source>
</evidence>
<dbReference type="InterPro" id="IPR050083">
    <property type="entry name" value="HtpX_protease"/>
</dbReference>
<keyword evidence="3" id="KW-1003">Cell membrane</keyword>
<evidence type="ECO:0000256" key="8">
    <source>
        <dbReference type="ARBA" id="ARBA00022833"/>
    </source>
</evidence>
<keyword evidence="9" id="KW-1133">Transmembrane helix</keyword>
<accession>A0ABQ4GF37</accession>
<dbReference type="InterPro" id="IPR001915">
    <property type="entry name" value="Peptidase_M48"/>
</dbReference>
<evidence type="ECO:0000256" key="7">
    <source>
        <dbReference type="ARBA" id="ARBA00022801"/>
    </source>
</evidence>
<evidence type="ECO:0000256" key="9">
    <source>
        <dbReference type="ARBA" id="ARBA00022989"/>
    </source>
</evidence>
<keyword evidence="10" id="KW-0482">Metalloprotease</keyword>
<dbReference type="Gene3D" id="3.30.2010.10">
    <property type="entry name" value="Metalloproteases ('zincins'), catalytic domain"/>
    <property type="match status" value="1"/>
</dbReference>
<evidence type="ECO:0000259" key="12">
    <source>
        <dbReference type="Pfam" id="PF01435"/>
    </source>
</evidence>
<evidence type="ECO:0000256" key="4">
    <source>
        <dbReference type="ARBA" id="ARBA00022670"/>
    </source>
</evidence>
<evidence type="ECO:0000313" key="14">
    <source>
        <dbReference type="Proteomes" id="UP000660454"/>
    </source>
</evidence>
<keyword evidence="14" id="KW-1185">Reference proteome</keyword>
<dbReference type="GO" id="GO:0006508">
    <property type="term" value="P:proteolysis"/>
    <property type="evidence" value="ECO:0007669"/>
    <property type="project" value="UniProtKB-KW"/>
</dbReference>